<evidence type="ECO:0000313" key="4">
    <source>
        <dbReference type="Proteomes" id="UP000266188"/>
    </source>
</evidence>
<reference evidence="4" key="1">
    <citation type="submission" date="2017-02" db="EMBL/GenBank/DDBJ databases">
        <authorList>
            <person name="Tafer H."/>
            <person name="Lopandic K."/>
        </authorList>
    </citation>
    <scope>NUCLEOTIDE SEQUENCE [LARGE SCALE GENOMIC DNA]</scope>
    <source>
        <strain evidence="4">CBS 366.77</strain>
    </source>
</reference>
<feature type="region of interest" description="Disordered" evidence="1">
    <location>
        <begin position="90"/>
        <end position="153"/>
    </location>
</feature>
<dbReference type="AlphaFoldDB" id="A0A3A2ZWG1"/>
<dbReference type="InterPro" id="IPR047092">
    <property type="entry name" value="AFUB_07903/YDR124W-like_hel"/>
</dbReference>
<dbReference type="EMBL" id="MVGC01000174">
    <property type="protein sequence ID" value="RJE22325.1"/>
    <property type="molecule type" value="Genomic_DNA"/>
</dbReference>
<feature type="compositionally biased region" description="Low complexity" evidence="1">
    <location>
        <begin position="1"/>
        <end position="10"/>
    </location>
</feature>
<name>A0A3A2ZWG1_9EURO</name>
<sequence>MVLRPSGSASRAKRSSSPRQNNHPNGNTLPSMDKPSPSEFHGLPYCDYALLYIDSTGKLNVTTSPSMQDEHGVLFTREFQQKFLDALASRDESQRPNLRTQLNSNSDAASCSCKRTRKRSREGPPDPQRKRSRRSSSFDTGLLSPTPNATPLRIGDTQKVRAFYKAAFMRFQQAGCRIIGKEWVKLIHPKKQAKYPYKPREKTRPPWWPEGVVHIEPDHQETEDRVALLIHILCNLGEIKAPVNAPVEKLKQCTDAVKRHFPPTARIHSLNEIFKVRELEERFEHGEVDGDTIVYVNEQPAPPNSDVLDEQEATQESEDENAALLTPAPTTPEMDVSSLRHPVNMGNDREQVYPMVASFGSEEHHSRSPGLYNDTPSPAAVPNTPASSAMYSPHSLPPSEYMGQHSFPTSSAEGQIHVAHHSTLPPQQPENVVSWVPPFRQNIFNPVDYTAGQTIAQPHLHYPMPMPPTSQAPELAHSHYHIPFRTGSLGHPNIVAHHFHPAGLTSPGSIYPGTSNNRSG</sequence>
<evidence type="ECO:0000259" key="2">
    <source>
        <dbReference type="Pfam" id="PF11001"/>
    </source>
</evidence>
<organism evidence="3 4">
    <name type="scientific">Aspergillus sclerotialis</name>
    <dbReference type="NCBI Taxonomy" id="2070753"/>
    <lineage>
        <taxon>Eukaryota</taxon>
        <taxon>Fungi</taxon>
        <taxon>Dikarya</taxon>
        <taxon>Ascomycota</taxon>
        <taxon>Pezizomycotina</taxon>
        <taxon>Eurotiomycetes</taxon>
        <taxon>Eurotiomycetidae</taxon>
        <taxon>Eurotiales</taxon>
        <taxon>Aspergillaceae</taxon>
        <taxon>Aspergillus</taxon>
        <taxon>Aspergillus subgen. Polypaecilum</taxon>
    </lineage>
</organism>
<evidence type="ECO:0000313" key="3">
    <source>
        <dbReference type="EMBL" id="RJE22325.1"/>
    </source>
</evidence>
<feature type="region of interest" description="Disordered" evidence="1">
    <location>
        <begin position="296"/>
        <end position="336"/>
    </location>
</feature>
<protein>
    <recommendedName>
        <fullName evidence="2">Subtelomeric hrmA-associated cluster protein AFUB-079030/YDR124W-like helical bundle domain-containing protein</fullName>
    </recommendedName>
</protein>
<feature type="compositionally biased region" description="Acidic residues" evidence="1">
    <location>
        <begin position="307"/>
        <end position="321"/>
    </location>
</feature>
<feature type="region of interest" description="Disordered" evidence="1">
    <location>
        <begin position="1"/>
        <end position="38"/>
    </location>
</feature>
<dbReference type="OrthoDB" id="5338458at2759"/>
<feature type="compositionally biased region" description="Polar residues" evidence="1">
    <location>
        <begin position="20"/>
        <end position="30"/>
    </location>
</feature>
<feature type="compositionally biased region" description="Polar residues" evidence="1">
    <location>
        <begin position="95"/>
        <end position="109"/>
    </location>
</feature>
<keyword evidence="4" id="KW-1185">Reference proteome</keyword>
<feature type="region of interest" description="Disordered" evidence="1">
    <location>
        <begin position="360"/>
        <end position="415"/>
    </location>
</feature>
<proteinExistence type="predicted"/>
<dbReference type="STRING" id="2070753.A0A3A2ZWG1"/>
<dbReference type="InterPro" id="IPR021264">
    <property type="entry name" value="AFUB_079030/YDR124W-like"/>
</dbReference>
<dbReference type="Proteomes" id="UP000266188">
    <property type="component" value="Unassembled WGS sequence"/>
</dbReference>
<evidence type="ECO:0000256" key="1">
    <source>
        <dbReference type="SAM" id="MobiDB-lite"/>
    </source>
</evidence>
<comment type="caution">
    <text evidence="3">The sequence shown here is derived from an EMBL/GenBank/DDBJ whole genome shotgun (WGS) entry which is preliminary data.</text>
</comment>
<feature type="compositionally biased region" description="Polar residues" evidence="1">
    <location>
        <begin position="135"/>
        <end position="149"/>
    </location>
</feature>
<gene>
    <name evidence="3" type="ORF">PHISCL_05333</name>
</gene>
<dbReference type="Pfam" id="PF11001">
    <property type="entry name" value="AFUB_07903_YDR124W_hel"/>
    <property type="match status" value="1"/>
</dbReference>
<feature type="domain" description="Subtelomeric hrmA-associated cluster protein AFUB-079030/YDR124W-like helical bundle" evidence="2">
    <location>
        <begin position="153"/>
        <end position="278"/>
    </location>
</feature>
<accession>A0A3A2ZWG1</accession>
<dbReference type="PANTHER" id="PTHR36102:SF5">
    <property type="entry name" value="YDR124W-LIKE HELICAL BUNDLE DOMAIN-CONTAINING PROTEIN"/>
    <property type="match status" value="1"/>
</dbReference>
<dbReference type="PANTHER" id="PTHR36102">
    <property type="entry name" value="CHROMOSOME 10, WHOLE GENOME SHOTGUN SEQUENCE"/>
    <property type="match status" value="1"/>
</dbReference>